<feature type="region of interest" description="Disordered" evidence="5">
    <location>
        <begin position="1"/>
        <end position="41"/>
    </location>
</feature>
<dbReference type="Pfam" id="PF07690">
    <property type="entry name" value="MFS_1"/>
    <property type="match status" value="1"/>
</dbReference>
<evidence type="ECO:0000313" key="8">
    <source>
        <dbReference type="EMBL" id="CAK4030841.1"/>
    </source>
</evidence>
<name>A0AAI8Z1N2_9PEZI</name>
<dbReference type="PANTHER" id="PTHR23502">
    <property type="entry name" value="MAJOR FACILITATOR SUPERFAMILY"/>
    <property type="match status" value="1"/>
</dbReference>
<feature type="transmembrane region" description="Helical" evidence="6">
    <location>
        <begin position="217"/>
        <end position="234"/>
    </location>
</feature>
<dbReference type="PROSITE" id="PS50850">
    <property type="entry name" value="MFS"/>
    <property type="match status" value="1"/>
</dbReference>
<feature type="compositionally biased region" description="Basic and acidic residues" evidence="5">
    <location>
        <begin position="11"/>
        <end position="20"/>
    </location>
</feature>
<evidence type="ECO:0000256" key="2">
    <source>
        <dbReference type="ARBA" id="ARBA00022692"/>
    </source>
</evidence>
<evidence type="ECO:0000256" key="1">
    <source>
        <dbReference type="ARBA" id="ARBA00004141"/>
    </source>
</evidence>
<evidence type="ECO:0000256" key="5">
    <source>
        <dbReference type="SAM" id="MobiDB-lite"/>
    </source>
</evidence>
<feature type="transmembrane region" description="Helical" evidence="6">
    <location>
        <begin position="305"/>
        <end position="325"/>
    </location>
</feature>
<feature type="transmembrane region" description="Helical" evidence="6">
    <location>
        <begin position="246"/>
        <end position="263"/>
    </location>
</feature>
<organism evidence="8 9">
    <name type="scientific">Lecanosticta acicola</name>
    <dbReference type="NCBI Taxonomy" id="111012"/>
    <lineage>
        <taxon>Eukaryota</taxon>
        <taxon>Fungi</taxon>
        <taxon>Dikarya</taxon>
        <taxon>Ascomycota</taxon>
        <taxon>Pezizomycotina</taxon>
        <taxon>Dothideomycetes</taxon>
        <taxon>Dothideomycetidae</taxon>
        <taxon>Mycosphaerellales</taxon>
        <taxon>Mycosphaerellaceae</taxon>
        <taxon>Lecanosticta</taxon>
    </lineage>
</organism>
<feature type="transmembrane region" description="Helical" evidence="6">
    <location>
        <begin position="465"/>
        <end position="486"/>
    </location>
</feature>
<reference evidence="8" key="1">
    <citation type="submission" date="2023-11" db="EMBL/GenBank/DDBJ databases">
        <authorList>
            <person name="Alioto T."/>
            <person name="Alioto T."/>
            <person name="Gomez Garrido J."/>
        </authorList>
    </citation>
    <scope>NUCLEOTIDE SEQUENCE</scope>
</reference>
<keyword evidence="3 6" id="KW-1133">Transmembrane helix</keyword>
<comment type="subcellular location">
    <subcellularLocation>
        <location evidence="1">Membrane</location>
        <topology evidence="1">Multi-pass membrane protein</topology>
    </subcellularLocation>
</comment>
<feature type="transmembrane region" description="Helical" evidence="6">
    <location>
        <begin position="534"/>
        <end position="554"/>
    </location>
</feature>
<comment type="caution">
    <text evidence="8">The sequence shown here is derived from an EMBL/GenBank/DDBJ whole genome shotgun (WGS) entry which is preliminary data.</text>
</comment>
<dbReference type="PANTHER" id="PTHR23502:SF164">
    <property type="entry name" value="MAJOR FACILITATOR SUPERFAMILY (MFS) PROFILE DOMAIN-CONTAINING PROTEIN"/>
    <property type="match status" value="1"/>
</dbReference>
<dbReference type="Gene3D" id="1.20.1250.20">
    <property type="entry name" value="MFS general substrate transporter like domains"/>
    <property type="match status" value="1"/>
</dbReference>
<feature type="transmembrane region" description="Helical" evidence="6">
    <location>
        <begin position="387"/>
        <end position="408"/>
    </location>
</feature>
<dbReference type="InterPro" id="IPR011701">
    <property type="entry name" value="MFS"/>
</dbReference>
<dbReference type="AlphaFoldDB" id="A0AAI8Z1N2"/>
<feature type="transmembrane region" description="Helical" evidence="6">
    <location>
        <begin position="420"/>
        <end position="444"/>
    </location>
</feature>
<feature type="transmembrane region" description="Helical" evidence="6">
    <location>
        <begin position="185"/>
        <end position="210"/>
    </location>
</feature>
<feature type="transmembrane region" description="Helical" evidence="6">
    <location>
        <begin position="566"/>
        <end position="586"/>
    </location>
</feature>
<evidence type="ECO:0000259" key="7">
    <source>
        <dbReference type="PROSITE" id="PS50850"/>
    </source>
</evidence>
<keyword evidence="2 6" id="KW-0812">Transmembrane</keyword>
<evidence type="ECO:0000256" key="6">
    <source>
        <dbReference type="SAM" id="Phobius"/>
    </source>
</evidence>
<dbReference type="GO" id="GO:0005886">
    <property type="term" value="C:plasma membrane"/>
    <property type="evidence" value="ECO:0007669"/>
    <property type="project" value="TreeGrafter"/>
</dbReference>
<accession>A0AAI8Z1N2</accession>
<evidence type="ECO:0000313" key="9">
    <source>
        <dbReference type="Proteomes" id="UP001296104"/>
    </source>
</evidence>
<keyword evidence="4 6" id="KW-0472">Membrane</keyword>
<dbReference type="GO" id="GO:0022857">
    <property type="term" value="F:transmembrane transporter activity"/>
    <property type="evidence" value="ECO:0007669"/>
    <property type="project" value="InterPro"/>
</dbReference>
<proteinExistence type="predicted"/>
<dbReference type="InterPro" id="IPR020846">
    <property type="entry name" value="MFS_dom"/>
</dbReference>
<evidence type="ECO:0000256" key="4">
    <source>
        <dbReference type="ARBA" id="ARBA00023136"/>
    </source>
</evidence>
<protein>
    <submittedName>
        <fullName evidence="8">Major facilitator superfamily transporter</fullName>
    </submittedName>
</protein>
<feature type="transmembrane region" description="Helical" evidence="6">
    <location>
        <begin position="119"/>
        <end position="147"/>
    </location>
</feature>
<dbReference type="SUPFAM" id="SSF103473">
    <property type="entry name" value="MFS general substrate transporter"/>
    <property type="match status" value="1"/>
</dbReference>
<dbReference type="InterPro" id="IPR036259">
    <property type="entry name" value="MFS_trans_sf"/>
</dbReference>
<sequence>MECTSGPEIVEAAKSHDAHRQLQKPDWNEKSAAATMMTEKRDRGSFATLTPAGSERGSNTDLHMDGESIMLKQLDATYSTTTYDQAENGLLYREGQLVLQPAPSADPRDPLNLSFRRKVIACLCLCLYGSFASAAELILGAMLPVFALEYAGINPKLLLPLTKSGLPPGDPLKTLSELPNSPPIWHVYLLASLPVLMIGLSNLALIPLAISIGRRPVILICGVIALVGMIWAGHSQSLGSHIAARAVQAIGAGTIESLIPFIIQDIVFVHQRNTWISMLFALQGGIIIALGIASPYIIIYLSWRWIYYICAITAAVFLVGTAIFLPETRWDRTKAEMNGVAKTGDRAVYQPRTWAYDLAFFQGGLRWREGWNAFVDTLRTFFYPQMFFITMLNSAMIACTFAAGYTISPALLTQPWSWPFLHLGLCLLPLLVAAICTGGLTGYLGDFIANLVARKRGKRVPENQLLNLILPTLCAVLGSVIFGLAGSHQEDYHWMVFLTGFGLMAFGFLGANTVSMPVGAVYVLECYPHLAGPALVNIASFRCLIAFVLSFKVSEWVADLGYFHSMLIYTGLMAFFAALIPVVWYFGASWRRRWPADSFRR</sequence>
<dbReference type="EMBL" id="CAVMBE010000041">
    <property type="protein sequence ID" value="CAK4030841.1"/>
    <property type="molecule type" value="Genomic_DNA"/>
</dbReference>
<feature type="transmembrane region" description="Helical" evidence="6">
    <location>
        <begin position="275"/>
        <end position="299"/>
    </location>
</feature>
<feature type="transmembrane region" description="Helical" evidence="6">
    <location>
        <begin position="492"/>
        <end position="522"/>
    </location>
</feature>
<evidence type="ECO:0000256" key="3">
    <source>
        <dbReference type="ARBA" id="ARBA00022989"/>
    </source>
</evidence>
<gene>
    <name evidence="8" type="ORF">LECACI_7A005999</name>
</gene>
<keyword evidence="9" id="KW-1185">Reference proteome</keyword>
<dbReference type="Proteomes" id="UP001296104">
    <property type="component" value="Unassembled WGS sequence"/>
</dbReference>
<feature type="domain" description="Major facilitator superfamily (MFS) profile" evidence="7">
    <location>
        <begin position="133"/>
        <end position="589"/>
    </location>
</feature>